<dbReference type="OrthoDB" id="5392197at2"/>
<feature type="active site" evidence="11">
    <location>
        <position position="218"/>
    </location>
</feature>
<comment type="subunit">
    <text evidence="11">Monomer.</text>
</comment>
<dbReference type="Proteomes" id="UP000254848">
    <property type="component" value="Unassembled WGS sequence"/>
</dbReference>
<dbReference type="Gene3D" id="1.20.1270.170">
    <property type="match status" value="1"/>
</dbReference>
<evidence type="ECO:0000313" key="14">
    <source>
        <dbReference type="Proteomes" id="UP000254848"/>
    </source>
</evidence>
<dbReference type="InterPro" id="IPR011009">
    <property type="entry name" value="Kinase-like_dom_sf"/>
</dbReference>
<keyword evidence="7 11" id="KW-0418">Kinase</keyword>
<comment type="catalytic activity">
    <reaction evidence="11">
        <text>L-seryl-[protein] + ATP = O-phospho-L-seryl-[protein] + ADP + H(+)</text>
        <dbReference type="Rhea" id="RHEA:17989"/>
        <dbReference type="Rhea" id="RHEA-COMP:9863"/>
        <dbReference type="Rhea" id="RHEA-COMP:11604"/>
        <dbReference type="ChEBI" id="CHEBI:15378"/>
        <dbReference type="ChEBI" id="CHEBI:29999"/>
        <dbReference type="ChEBI" id="CHEBI:30616"/>
        <dbReference type="ChEBI" id="CHEBI:83421"/>
        <dbReference type="ChEBI" id="CHEBI:456216"/>
        <dbReference type="EC" id="2.7.11.1"/>
    </reaction>
</comment>
<dbReference type="EMBL" id="QRAP01000011">
    <property type="protein sequence ID" value="RDK86622.1"/>
    <property type="molecule type" value="Genomic_DNA"/>
</dbReference>
<dbReference type="NCBIfam" id="NF008738">
    <property type="entry name" value="PRK11768.1"/>
    <property type="match status" value="1"/>
</dbReference>
<keyword evidence="4 11" id="KW-0808">Transferase</keyword>
<evidence type="ECO:0000313" key="13">
    <source>
        <dbReference type="EMBL" id="RDK86622.1"/>
    </source>
</evidence>
<comment type="caution">
    <text evidence="13">The sequence shown here is derived from an EMBL/GenBank/DDBJ whole genome shotgun (WGS) entry which is preliminary data.</text>
</comment>
<feature type="binding site" evidence="11">
    <location>
        <position position="207"/>
    </location>
    <ligand>
        <name>Mg(2+)</name>
        <dbReference type="ChEBI" id="CHEBI:18420"/>
    </ligand>
</feature>
<keyword evidence="1 11" id="KW-0963">Cytoplasm</keyword>
<keyword evidence="2 11" id="KW-0723">Serine/threonine-protein kinase</keyword>
<dbReference type="HAMAP" id="MF_01497">
    <property type="entry name" value="SrkA_kinase"/>
    <property type="match status" value="1"/>
</dbReference>
<comment type="function">
    <text evidence="11">A protein kinase that phosphorylates Ser and Thr residues. Probably acts to suppress the effects of stress linked to accumulation of reactive oxygen species. Probably involved in the extracytoplasmic stress response.</text>
</comment>
<keyword evidence="14" id="KW-1185">Reference proteome</keyword>
<organism evidence="13 14">
    <name type="scientific">Enterobacillus tribolii</name>
    <dbReference type="NCBI Taxonomy" id="1487935"/>
    <lineage>
        <taxon>Bacteria</taxon>
        <taxon>Pseudomonadati</taxon>
        <taxon>Pseudomonadota</taxon>
        <taxon>Gammaproteobacteria</taxon>
        <taxon>Enterobacterales</taxon>
        <taxon>Hafniaceae</taxon>
        <taxon>Enterobacillus</taxon>
    </lineage>
</organism>
<dbReference type="InterPro" id="IPR032882">
    <property type="entry name" value="SrkA/RdoA"/>
</dbReference>
<comment type="similarity">
    <text evidence="11">Belongs to the SrkA/RdoA protein kinase family.</text>
</comment>
<comment type="catalytic activity">
    <reaction evidence="11">
        <text>L-threonyl-[protein] + ATP = O-phospho-L-threonyl-[protein] + ADP + H(+)</text>
        <dbReference type="Rhea" id="RHEA:46608"/>
        <dbReference type="Rhea" id="RHEA-COMP:11060"/>
        <dbReference type="Rhea" id="RHEA-COMP:11605"/>
        <dbReference type="ChEBI" id="CHEBI:15378"/>
        <dbReference type="ChEBI" id="CHEBI:30013"/>
        <dbReference type="ChEBI" id="CHEBI:30616"/>
        <dbReference type="ChEBI" id="CHEBI:61977"/>
        <dbReference type="ChEBI" id="CHEBI:456216"/>
        <dbReference type="EC" id="2.7.11.1"/>
    </reaction>
</comment>
<dbReference type="GO" id="GO:0004674">
    <property type="term" value="F:protein serine/threonine kinase activity"/>
    <property type="evidence" value="ECO:0007669"/>
    <property type="project" value="UniProtKB-UniRule"/>
</dbReference>
<sequence>MNSSPAFNFHTLTPDTILDAIESTGIRVDSGLTELNSFENRVFQLMDEERRRYVVKFYRPERWSEQQIREEHQFAAELAADEVPVVAPLVLQENTLHHFAGYAFALFPSMGGRQYEVDNEDQLEWVGRFLGRIHQVGQRRCFEQRPTLGLQEYVCQPRITLDETALIPSGLKAGFLAALDGLINEIGVFWQTDWPALRLHGDCHPGNILWRDGPLFVDLDDARNGPAVQDLWMLLHGERRDQLVQLDILLEAYGEFADFDQQQLRLIEPLRAMRMIHYLAWVVRRWQDPAFPKSFPWMTDEGFWLKQIAAFREQVKLLQAPPLQLMPMY</sequence>
<evidence type="ECO:0000256" key="10">
    <source>
        <dbReference type="ARBA" id="ARBA00023016"/>
    </source>
</evidence>
<keyword evidence="6 11" id="KW-0547">Nucleotide-binding</keyword>
<keyword evidence="3 11" id="KW-0597">Phosphoprotein</keyword>
<evidence type="ECO:0000256" key="2">
    <source>
        <dbReference type="ARBA" id="ARBA00022527"/>
    </source>
</evidence>
<keyword evidence="10 11" id="KW-0346">Stress response</keyword>
<dbReference type="AlphaFoldDB" id="A0A370QE24"/>
<dbReference type="PANTHER" id="PTHR39573:SF1">
    <property type="entry name" value="STRESS RESPONSE KINASE A"/>
    <property type="match status" value="1"/>
</dbReference>
<dbReference type="EC" id="2.7.11.1" evidence="11"/>
<dbReference type="Gene3D" id="3.30.200.70">
    <property type="match status" value="1"/>
</dbReference>
<comment type="subcellular location">
    <subcellularLocation>
        <location evidence="11">Cytoplasm</location>
    </subcellularLocation>
</comment>
<feature type="active site" description="Proton acceptor" evidence="11">
    <location>
        <position position="202"/>
    </location>
</feature>
<dbReference type="GO" id="GO:0005524">
    <property type="term" value="F:ATP binding"/>
    <property type="evidence" value="ECO:0007669"/>
    <property type="project" value="UniProtKB-UniRule"/>
</dbReference>
<evidence type="ECO:0000256" key="3">
    <source>
        <dbReference type="ARBA" id="ARBA00022553"/>
    </source>
</evidence>
<dbReference type="PANTHER" id="PTHR39573">
    <property type="entry name" value="STRESS RESPONSE KINASE A"/>
    <property type="match status" value="1"/>
</dbReference>
<dbReference type="GO" id="GO:0005737">
    <property type="term" value="C:cytoplasm"/>
    <property type="evidence" value="ECO:0007669"/>
    <property type="project" value="UniProtKB-SubCell"/>
</dbReference>
<accession>A0A370QE24</accession>
<protein>
    <recommendedName>
        <fullName evidence="11">Stress response kinase A</fullName>
        <ecNumber evidence="11">2.7.11.1</ecNumber>
    </recommendedName>
    <alternativeName>
        <fullName evidence="11">Serine/threonine-protein kinase SrkA</fullName>
    </alternativeName>
</protein>
<keyword evidence="5 11" id="KW-0479">Metal-binding</keyword>
<dbReference type="GO" id="GO:0106310">
    <property type="term" value="F:protein serine kinase activity"/>
    <property type="evidence" value="ECO:0007669"/>
    <property type="project" value="RHEA"/>
</dbReference>
<gene>
    <name evidence="11" type="primary">srkA</name>
    <name evidence="13" type="ORF">C8D90_1115</name>
</gene>
<feature type="binding site" evidence="11">
    <location>
        <position position="218"/>
    </location>
    <ligand>
        <name>Mg(2+)</name>
        <dbReference type="ChEBI" id="CHEBI:18420"/>
    </ligand>
</feature>
<dbReference type="GO" id="GO:0000287">
    <property type="term" value="F:magnesium ion binding"/>
    <property type="evidence" value="ECO:0007669"/>
    <property type="project" value="UniProtKB-UniRule"/>
</dbReference>
<keyword evidence="9 11" id="KW-0460">Magnesium</keyword>
<evidence type="ECO:0000256" key="4">
    <source>
        <dbReference type="ARBA" id="ARBA00022679"/>
    </source>
</evidence>
<name>A0A370QE24_9GAMM</name>
<evidence type="ECO:0000256" key="9">
    <source>
        <dbReference type="ARBA" id="ARBA00022842"/>
    </source>
</evidence>
<dbReference type="InterPro" id="IPR002575">
    <property type="entry name" value="Aminoglycoside_PTrfase"/>
</dbReference>
<dbReference type="Pfam" id="PF01636">
    <property type="entry name" value="APH"/>
    <property type="match status" value="1"/>
</dbReference>
<proteinExistence type="inferred from homology"/>
<evidence type="ECO:0000256" key="5">
    <source>
        <dbReference type="ARBA" id="ARBA00022723"/>
    </source>
</evidence>
<evidence type="ECO:0000256" key="8">
    <source>
        <dbReference type="ARBA" id="ARBA00022840"/>
    </source>
</evidence>
<dbReference type="SUPFAM" id="SSF56112">
    <property type="entry name" value="Protein kinase-like (PK-like)"/>
    <property type="match status" value="1"/>
</dbReference>
<comment type="cofactor">
    <cofactor evidence="11">
        <name>Mg(2+)</name>
        <dbReference type="ChEBI" id="CHEBI:18420"/>
    </cofactor>
</comment>
<evidence type="ECO:0000256" key="6">
    <source>
        <dbReference type="ARBA" id="ARBA00022741"/>
    </source>
</evidence>
<dbReference type="Gene3D" id="1.10.510.10">
    <property type="entry name" value="Transferase(Phosphotransferase) domain 1"/>
    <property type="match status" value="1"/>
</dbReference>
<evidence type="ECO:0000256" key="1">
    <source>
        <dbReference type="ARBA" id="ARBA00022490"/>
    </source>
</evidence>
<reference evidence="13 14" key="1">
    <citation type="submission" date="2018-07" db="EMBL/GenBank/DDBJ databases">
        <title>Genomic Encyclopedia of Type Strains, Phase IV (KMG-IV): sequencing the most valuable type-strain genomes for metagenomic binning, comparative biology and taxonomic classification.</title>
        <authorList>
            <person name="Goeker M."/>
        </authorList>
    </citation>
    <scope>NUCLEOTIDE SEQUENCE [LARGE SCALE GENOMIC DNA]</scope>
    <source>
        <strain evidence="13 14">DSM 103736</strain>
    </source>
</reference>
<feature type="domain" description="Aminoglycoside phosphotransferase" evidence="12">
    <location>
        <begin position="33"/>
        <end position="265"/>
    </location>
</feature>
<feature type="site" description="ATP" evidence="11">
    <location>
        <position position="37"/>
    </location>
</feature>
<evidence type="ECO:0000256" key="7">
    <source>
        <dbReference type="ARBA" id="ARBA00022777"/>
    </source>
</evidence>
<keyword evidence="8 11" id="KW-0067">ATP-binding</keyword>
<evidence type="ECO:0000256" key="11">
    <source>
        <dbReference type="HAMAP-Rule" id="MF_01497"/>
    </source>
</evidence>
<evidence type="ECO:0000259" key="12">
    <source>
        <dbReference type="Pfam" id="PF01636"/>
    </source>
</evidence>
<dbReference type="RefSeq" id="WP_115459977.1">
    <property type="nucleotide sequence ID" value="NZ_QRAP01000011.1"/>
</dbReference>